<dbReference type="SUPFAM" id="SSF51261">
    <property type="entry name" value="Duplicated hybrid motif"/>
    <property type="match status" value="1"/>
</dbReference>
<sequence>MRAGAAGAIGIVLCAGSAGSALAAEPTAGTMQAAYNNPTPDGMPPVDPQTVREAISPQITPWKQMNVERGDSLAALFDRAGLSPKEWIAVLDIGERTAPLEHLQPGDRIQIRKTPDGRLSALRYDLDEVDTLAVTRAGDALQAEILQLHSETRRITATGRVEGSLAQSLAQADVPAAVATQLDHIYHYRADLSRHMHEGDRFSVIYEAEYADNERVATGDVIAASIVTDGEEIQAFRAIDAEGDAAYYDADGQPFQPSISRHPVAYERISSPFDPNRLHPILHVRRPHNGVDMAADRGTPIHAAGEGTITFVGRKRGYGRLVQIDHFDGFSTRYGHMARFASKLHDGEQVDEGDIIGYVGATGEATGPHLHFEIRKDDVPHDPLTMPLPEGKPLSKTRLAAFDRRIRPLATQLDAVPGMPPTLFAANAGAKTHADCTKASGVNAALALAPADALKKHSLGDLFCRISSDDSA</sequence>
<evidence type="ECO:0000256" key="4">
    <source>
        <dbReference type="ARBA" id="ARBA00022723"/>
    </source>
</evidence>
<feature type="signal peptide" evidence="8">
    <location>
        <begin position="1"/>
        <end position="23"/>
    </location>
</feature>
<dbReference type="Proteomes" id="UP000285123">
    <property type="component" value="Unassembled WGS sequence"/>
</dbReference>
<dbReference type="GO" id="GO:0030313">
    <property type="term" value="C:cell envelope"/>
    <property type="evidence" value="ECO:0007669"/>
    <property type="project" value="UniProtKB-SubCell"/>
</dbReference>
<evidence type="ECO:0000256" key="8">
    <source>
        <dbReference type="SAM" id="SignalP"/>
    </source>
</evidence>
<evidence type="ECO:0000259" key="11">
    <source>
        <dbReference type="Pfam" id="PF19425"/>
    </source>
</evidence>
<dbReference type="GO" id="GO:0004222">
    <property type="term" value="F:metalloendopeptidase activity"/>
    <property type="evidence" value="ECO:0007669"/>
    <property type="project" value="TreeGrafter"/>
</dbReference>
<dbReference type="InterPro" id="IPR016047">
    <property type="entry name" value="M23ase_b-sheet_dom"/>
</dbReference>
<comment type="caution">
    <text evidence="12">The sequence shown here is derived from an EMBL/GenBank/DDBJ whole genome shotgun (WGS) entry which is preliminary data.</text>
</comment>
<feature type="chain" id="PRO_5019287065" evidence="8">
    <location>
        <begin position="24"/>
        <end position="472"/>
    </location>
</feature>
<gene>
    <name evidence="12" type="ORF">SAHL_09065</name>
</gene>
<dbReference type="Pfam" id="PF04225">
    <property type="entry name" value="LysM_OapA"/>
    <property type="match status" value="1"/>
</dbReference>
<evidence type="ECO:0000256" key="2">
    <source>
        <dbReference type="ARBA" id="ARBA00004196"/>
    </source>
</evidence>
<evidence type="ECO:0000256" key="7">
    <source>
        <dbReference type="ARBA" id="ARBA00023049"/>
    </source>
</evidence>
<dbReference type="GO" id="GO:0046872">
    <property type="term" value="F:metal ion binding"/>
    <property type="evidence" value="ECO:0007669"/>
    <property type="project" value="UniProtKB-KW"/>
</dbReference>
<keyword evidence="8" id="KW-0732">Signal</keyword>
<dbReference type="EMBL" id="AYKF01000080">
    <property type="protein sequence ID" value="ROO29432.1"/>
    <property type="molecule type" value="Genomic_DNA"/>
</dbReference>
<comment type="subcellular location">
    <subcellularLocation>
        <location evidence="2">Cell envelope</location>
    </subcellularLocation>
</comment>
<feature type="domain" description="M23ase beta-sheet core" evidence="9">
    <location>
        <begin position="287"/>
        <end position="383"/>
    </location>
</feature>
<dbReference type="GO" id="GO:0042834">
    <property type="term" value="F:peptidoglycan binding"/>
    <property type="evidence" value="ECO:0007669"/>
    <property type="project" value="InterPro"/>
</dbReference>
<comment type="cofactor">
    <cofactor evidence="1">
        <name>Zn(2+)</name>
        <dbReference type="ChEBI" id="CHEBI:29105"/>
    </cofactor>
</comment>
<dbReference type="InterPro" id="IPR050570">
    <property type="entry name" value="Cell_wall_metabolism_enzyme"/>
</dbReference>
<feature type="domain" description="Csd3-like second N-terminal" evidence="11">
    <location>
        <begin position="156"/>
        <end position="275"/>
    </location>
</feature>
<dbReference type="InterPro" id="IPR007340">
    <property type="entry name" value="LysM_Opacity-associatedA"/>
</dbReference>
<organism evidence="12 13">
    <name type="scientific">Salinisphaera orenii YIM 95161</name>
    <dbReference type="NCBI Taxonomy" id="1051139"/>
    <lineage>
        <taxon>Bacteria</taxon>
        <taxon>Pseudomonadati</taxon>
        <taxon>Pseudomonadota</taxon>
        <taxon>Gammaproteobacteria</taxon>
        <taxon>Salinisphaerales</taxon>
        <taxon>Salinisphaeraceae</taxon>
        <taxon>Salinisphaera</taxon>
    </lineage>
</organism>
<keyword evidence="7" id="KW-0482">Metalloprotease</keyword>
<dbReference type="PANTHER" id="PTHR21666:SF288">
    <property type="entry name" value="CELL DIVISION PROTEIN YTFB"/>
    <property type="match status" value="1"/>
</dbReference>
<name>A0A423PV70_9GAMM</name>
<feature type="domain" description="Opacity-associated protein A LysM-like" evidence="10">
    <location>
        <begin position="62"/>
        <end position="139"/>
    </location>
</feature>
<evidence type="ECO:0000256" key="5">
    <source>
        <dbReference type="ARBA" id="ARBA00022801"/>
    </source>
</evidence>
<dbReference type="InterPro" id="IPR011055">
    <property type="entry name" value="Dup_hybrid_motif"/>
</dbReference>
<evidence type="ECO:0000313" key="13">
    <source>
        <dbReference type="Proteomes" id="UP000285123"/>
    </source>
</evidence>
<dbReference type="CDD" id="cd12797">
    <property type="entry name" value="M23_peptidase"/>
    <property type="match status" value="1"/>
</dbReference>
<evidence type="ECO:0000256" key="3">
    <source>
        <dbReference type="ARBA" id="ARBA00022670"/>
    </source>
</evidence>
<protein>
    <submittedName>
        <fullName evidence="12">Peptidase M23</fullName>
    </submittedName>
</protein>
<dbReference type="Gene3D" id="2.70.70.10">
    <property type="entry name" value="Glucose Permease (Domain IIA)"/>
    <property type="match status" value="1"/>
</dbReference>
<dbReference type="GO" id="GO:0006508">
    <property type="term" value="P:proteolysis"/>
    <property type="evidence" value="ECO:0007669"/>
    <property type="project" value="UniProtKB-KW"/>
</dbReference>
<keyword evidence="4" id="KW-0479">Metal-binding</keyword>
<dbReference type="Pfam" id="PF01551">
    <property type="entry name" value="Peptidase_M23"/>
    <property type="match status" value="1"/>
</dbReference>
<evidence type="ECO:0000256" key="1">
    <source>
        <dbReference type="ARBA" id="ARBA00001947"/>
    </source>
</evidence>
<dbReference type="Gene3D" id="3.10.450.350">
    <property type="match status" value="2"/>
</dbReference>
<keyword evidence="6" id="KW-0862">Zinc</keyword>
<keyword evidence="3" id="KW-0645">Protease</keyword>
<evidence type="ECO:0000313" key="12">
    <source>
        <dbReference type="EMBL" id="ROO29432.1"/>
    </source>
</evidence>
<dbReference type="PANTHER" id="PTHR21666">
    <property type="entry name" value="PEPTIDASE-RELATED"/>
    <property type="match status" value="1"/>
</dbReference>
<dbReference type="Pfam" id="PF19425">
    <property type="entry name" value="Csd3_N2"/>
    <property type="match status" value="1"/>
</dbReference>
<dbReference type="AlphaFoldDB" id="A0A423PV70"/>
<proteinExistence type="predicted"/>
<reference evidence="12 13" key="1">
    <citation type="submission" date="2013-10" db="EMBL/GenBank/DDBJ databases">
        <title>Salinisphaera halophila YIM 95161 Genome Sequencing.</title>
        <authorList>
            <person name="Lai Q."/>
            <person name="Li C."/>
            <person name="Shao Z."/>
        </authorList>
    </citation>
    <scope>NUCLEOTIDE SEQUENCE [LARGE SCALE GENOMIC DNA]</scope>
    <source>
        <strain evidence="12 13">YIM 95161</strain>
    </source>
</reference>
<keyword evidence="5" id="KW-0378">Hydrolase</keyword>
<accession>A0A423PV70</accession>
<dbReference type="InterPro" id="IPR045834">
    <property type="entry name" value="Csd3_N2"/>
</dbReference>
<evidence type="ECO:0000256" key="6">
    <source>
        <dbReference type="ARBA" id="ARBA00022833"/>
    </source>
</evidence>
<evidence type="ECO:0000259" key="9">
    <source>
        <dbReference type="Pfam" id="PF01551"/>
    </source>
</evidence>
<evidence type="ECO:0000259" key="10">
    <source>
        <dbReference type="Pfam" id="PF04225"/>
    </source>
</evidence>